<reference evidence="1" key="1">
    <citation type="journal article" date="2014" name="Int. J. Syst. Evol. Microbiol.">
        <title>Complete genome sequence of Corynebacterium casei LMG S-19264T (=DSM 44701T), isolated from a smear-ripened cheese.</title>
        <authorList>
            <consortium name="US DOE Joint Genome Institute (JGI-PGF)"/>
            <person name="Walter F."/>
            <person name="Albersmeier A."/>
            <person name="Kalinowski J."/>
            <person name="Ruckert C."/>
        </authorList>
    </citation>
    <scope>NUCLEOTIDE SEQUENCE</scope>
    <source>
        <strain evidence="1">CGMCC 1.10998</strain>
    </source>
</reference>
<dbReference type="Proteomes" id="UP000637423">
    <property type="component" value="Unassembled WGS sequence"/>
</dbReference>
<dbReference type="InterPro" id="IPR011747">
    <property type="entry name" value="CHP02241"/>
</dbReference>
<organism evidence="1 2">
    <name type="scientific">Undibacterium terreum</name>
    <dbReference type="NCBI Taxonomy" id="1224302"/>
    <lineage>
        <taxon>Bacteria</taxon>
        <taxon>Pseudomonadati</taxon>
        <taxon>Pseudomonadota</taxon>
        <taxon>Betaproteobacteria</taxon>
        <taxon>Burkholderiales</taxon>
        <taxon>Oxalobacteraceae</taxon>
        <taxon>Undibacterium</taxon>
    </lineage>
</organism>
<sequence>MSGDYFEDGYPPPAFYFTVGFGSGNPIADTAFNEVSGIGTEIETESVVEGGENRFVHQLPKQLKHGNLELKRGIAQFSSPLVGWCRATLEGEFSTILQLRTIIVKLNGEKKQVLRAWEFNDAYPVKWSVDAFNSTKNEVAIEKIAFAYSFSKRTV</sequence>
<dbReference type="EMBL" id="BMED01000002">
    <property type="protein sequence ID" value="GGC76742.1"/>
    <property type="molecule type" value="Genomic_DNA"/>
</dbReference>
<dbReference type="NCBIfam" id="TIGR02241">
    <property type="entry name" value="conserved hypothetical phage tail region protein"/>
    <property type="match status" value="1"/>
</dbReference>
<evidence type="ECO:0000313" key="1">
    <source>
        <dbReference type="EMBL" id="GGC76742.1"/>
    </source>
</evidence>
<protein>
    <submittedName>
        <fullName evidence="1">Phage tail protein</fullName>
    </submittedName>
</protein>
<dbReference type="AlphaFoldDB" id="A0A916ULQ6"/>
<accession>A0A916ULQ6</accession>
<comment type="caution">
    <text evidence="1">The sequence shown here is derived from an EMBL/GenBank/DDBJ whole genome shotgun (WGS) entry which is preliminary data.</text>
</comment>
<dbReference type="PANTHER" id="PTHR38009">
    <property type="entry name" value="CONSERVED HYPOTHETICAL PHAGE TAIL PROTEIN"/>
    <property type="match status" value="1"/>
</dbReference>
<dbReference type="GO" id="GO:0005198">
    <property type="term" value="F:structural molecule activity"/>
    <property type="evidence" value="ECO:0007669"/>
    <property type="project" value="InterPro"/>
</dbReference>
<dbReference type="Pfam" id="PF06841">
    <property type="entry name" value="Phage_T4_gp19"/>
    <property type="match status" value="1"/>
</dbReference>
<evidence type="ECO:0000313" key="2">
    <source>
        <dbReference type="Proteomes" id="UP000637423"/>
    </source>
</evidence>
<name>A0A916ULQ6_9BURK</name>
<dbReference type="PANTHER" id="PTHR38009:SF1">
    <property type="entry name" value="CONSERVED HYPOTHETICAL PHAGE TAIL PROTEIN"/>
    <property type="match status" value="1"/>
</dbReference>
<keyword evidence="2" id="KW-1185">Reference proteome</keyword>
<dbReference type="InterPro" id="IPR010667">
    <property type="entry name" value="Phage_T4_Gp19"/>
</dbReference>
<gene>
    <name evidence="1" type="ORF">GCM10011396_24930</name>
</gene>
<reference evidence="1" key="2">
    <citation type="submission" date="2020-09" db="EMBL/GenBank/DDBJ databases">
        <authorList>
            <person name="Sun Q."/>
            <person name="Zhou Y."/>
        </authorList>
    </citation>
    <scope>NUCLEOTIDE SEQUENCE</scope>
    <source>
        <strain evidence="1">CGMCC 1.10998</strain>
    </source>
</reference>
<proteinExistence type="predicted"/>
<dbReference type="RefSeq" id="WP_188566361.1">
    <property type="nucleotide sequence ID" value="NZ_BMED01000002.1"/>
</dbReference>